<dbReference type="InterPro" id="IPR056277">
    <property type="entry name" value="PPIase_AIP"/>
</dbReference>
<keyword evidence="8" id="KW-1185">Reference proteome</keyword>
<evidence type="ECO:0000313" key="8">
    <source>
        <dbReference type="Proteomes" id="UP000282613"/>
    </source>
</evidence>
<dbReference type="Gene3D" id="1.25.40.10">
    <property type="entry name" value="Tetratricopeptide repeat domain"/>
    <property type="match status" value="1"/>
</dbReference>
<feature type="region of interest" description="Disordered" evidence="5">
    <location>
        <begin position="196"/>
        <end position="248"/>
    </location>
</feature>
<dbReference type="Proteomes" id="UP000282613">
    <property type="component" value="Unassembled WGS sequence"/>
</dbReference>
<evidence type="ECO:0000313" key="9">
    <source>
        <dbReference type="WBParaSite" id="TASK_0000129301-mRNA-1"/>
    </source>
</evidence>
<dbReference type="PANTHER" id="PTHR11242">
    <property type="entry name" value="ARYL HYDROCARBON RECEPTOR INTERACTING PROTEIN RELATED"/>
    <property type="match status" value="1"/>
</dbReference>
<dbReference type="STRING" id="60517.A0A158R714"/>
<feature type="compositionally biased region" description="Basic and acidic residues" evidence="5">
    <location>
        <begin position="204"/>
        <end position="218"/>
    </location>
</feature>
<keyword evidence="4" id="KW-0802">TPR repeat</keyword>
<feature type="domain" description="AIP/AIPL N-terminal FKBP-type PPIase" evidence="6">
    <location>
        <begin position="396"/>
        <end position="551"/>
    </location>
</feature>
<keyword evidence="3" id="KW-0677">Repeat</keyword>
<dbReference type="Gene3D" id="3.10.50.40">
    <property type="match status" value="1"/>
</dbReference>
<dbReference type="GO" id="GO:0003755">
    <property type="term" value="F:peptidyl-prolyl cis-trans isomerase activity"/>
    <property type="evidence" value="ECO:0007669"/>
    <property type="project" value="InterPro"/>
</dbReference>
<feature type="compositionally biased region" description="Low complexity" evidence="5">
    <location>
        <begin position="228"/>
        <end position="248"/>
    </location>
</feature>
<evidence type="ECO:0000259" key="6">
    <source>
        <dbReference type="Pfam" id="PF23322"/>
    </source>
</evidence>
<evidence type="ECO:0000256" key="5">
    <source>
        <dbReference type="SAM" id="MobiDB-lite"/>
    </source>
</evidence>
<dbReference type="EMBL" id="UYRS01000300">
    <property type="protein sequence ID" value="VDK22815.1"/>
    <property type="molecule type" value="Genomic_DNA"/>
</dbReference>
<accession>A0A158R714</accession>
<sequence>MQPTVLYSIPNAASSSDVIASLIPHPLIKFSEVQYLHPLVIQHIGVYTVCPIPSLSSFTEPSESHTKEIIKLSSFLGSSPHQPIASARSDPQSDPQQLYKSTTTMSIPIVEPQRGKSASSPAAISSGKDVVAATDEQLHTLCSQFLTSLYQPQQSPEFWQKCATSLFASLVQLSVGEFASERRQQDFFQQMRSILESTTSGRQQEQKPRGTEDQETQQHRCLRSSSQSTISPHSGASSASTISSFSHPCPRPDDPVAFSICALSASLDEIRQSTTTQLDEIFKRLSCLEQKKKPSLSTKDKKTGETGEKVKEKENESDSTLVTAGMTNTTEASATHDSISRDDHFDDGGVSSKEEGAKLVNRMAEALRRAREDGLPDSANKKPPLSAALAYLARHNIRKRIIHVGNASLMPAECGAPGGGIAYPKLTKFIFDYRIRDPDVPEVFIDDTKKYGKRMELYCGKDFQIEFWEYCLQTMVVGEVATFMVPPRHLAVFPAVNKKLRDYMLDRTVDSANPPKHTCAFMSLQAQGGLGYPDLDDLLARPRTLEFIFDLHSVVLPHEGPKESWLMTPEEKAEAIPRLRQAGNELYAQSQWSEAAAKYEEALNLIEQLSLSEKPGDPEHVRLDQMRVPFYVNMAQCQFKLKDYYGAIQSTSEALTHDKDNIKALFRRAQAYSATSDVHQAKADFLRVKELAPDTMSTRVDRELANLDRIDRECREQERRLLAGKMFGQT</sequence>
<feature type="compositionally biased region" description="Basic and acidic residues" evidence="5">
    <location>
        <begin position="338"/>
        <end position="355"/>
    </location>
</feature>
<comment type="subcellular location">
    <subcellularLocation>
        <location evidence="1">Cytoplasm</location>
    </subcellularLocation>
</comment>
<dbReference type="AlphaFoldDB" id="A0A158R714"/>
<dbReference type="InterPro" id="IPR019734">
    <property type="entry name" value="TPR_rpt"/>
</dbReference>
<dbReference type="PANTHER" id="PTHR11242:SF0">
    <property type="entry name" value="TPR_REGION DOMAIN-CONTAINING PROTEIN"/>
    <property type="match status" value="1"/>
</dbReference>
<proteinExistence type="predicted"/>
<gene>
    <name evidence="7" type="ORF">TASK_LOCUS1294</name>
</gene>
<evidence type="ECO:0000256" key="1">
    <source>
        <dbReference type="ARBA" id="ARBA00004496"/>
    </source>
</evidence>
<dbReference type="GO" id="GO:0005737">
    <property type="term" value="C:cytoplasm"/>
    <property type="evidence" value="ECO:0007669"/>
    <property type="project" value="UniProtKB-SubCell"/>
</dbReference>
<dbReference type="WBParaSite" id="TASK_0000129301-mRNA-1">
    <property type="protein sequence ID" value="TASK_0000129301-mRNA-1"/>
    <property type="gene ID" value="TASK_0000129301"/>
</dbReference>
<reference evidence="7 8" key="2">
    <citation type="submission" date="2018-11" db="EMBL/GenBank/DDBJ databases">
        <authorList>
            <consortium name="Pathogen Informatics"/>
        </authorList>
    </citation>
    <scope>NUCLEOTIDE SEQUENCE [LARGE SCALE GENOMIC DNA]</scope>
</reference>
<organism evidence="9">
    <name type="scientific">Taenia asiatica</name>
    <name type="common">Asian tapeworm</name>
    <dbReference type="NCBI Taxonomy" id="60517"/>
    <lineage>
        <taxon>Eukaryota</taxon>
        <taxon>Metazoa</taxon>
        <taxon>Spiralia</taxon>
        <taxon>Lophotrochozoa</taxon>
        <taxon>Platyhelminthes</taxon>
        <taxon>Cestoda</taxon>
        <taxon>Eucestoda</taxon>
        <taxon>Cyclophyllidea</taxon>
        <taxon>Taeniidae</taxon>
        <taxon>Taenia</taxon>
    </lineage>
</organism>
<dbReference type="Pfam" id="PF23322">
    <property type="entry name" value="PPIase_AIP"/>
    <property type="match status" value="1"/>
</dbReference>
<feature type="compositionally biased region" description="Basic and acidic residues" evidence="5">
    <location>
        <begin position="298"/>
        <end position="316"/>
    </location>
</feature>
<reference evidence="9" key="1">
    <citation type="submission" date="2016-04" db="UniProtKB">
        <authorList>
            <consortium name="WormBaseParasite"/>
        </authorList>
    </citation>
    <scope>IDENTIFICATION</scope>
</reference>
<keyword evidence="2" id="KW-0963">Cytoplasm</keyword>
<dbReference type="InterPro" id="IPR046357">
    <property type="entry name" value="PPIase_dom_sf"/>
</dbReference>
<evidence type="ECO:0000256" key="3">
    <source>
        <dbReference type="ARBA" id="ARBA00022737"/>
    </source>
</evidence>
<dbReference type="SUPFAM" id="SSF48452">
    <property type="entry name" value="TPR-like"/>
    <property type="match status" value="1"/>
</dbReference>
<dbReference type="InterPro" id="IPR039663">
    <property type="entry name" value="AIP/AIPL1/TTC9"/>
</dbReference>
<evidence type="ECO:0000256" key="2">
    <source>
        <dbReference type="ARBA" id="ARBA00022490"/>
    </source>
</evidence>
<dbReference type="InterPro" id="IPR011990">
    <property type="entry name" value="TPR-like_helical_dom_sf"/>
</dbReference>
<dbReference type="SUPFAM" id="SSF54534">
    <property type="entry name" value="FKBP-like"/>
    <property type="match status" value="1"/>
</dbReference>
<dbReference type="FunFam" id="1.25.40.10:FF:000052">
    <property type="entry name" value="Aryl-hydrocarbon-interacting protein-like 1"/>
    <property type="match status" value="1"/>
</dbReference>
<dbReference type="SMART" id="SM00028">
    <property type="entry name" value="TPR"/>
    <property type="match status" value="3"/>
</dbReference>
<protein>
    <submittedName>
        <fullName evidence="9">TPR_REGION domain-containing protein</fullName>
    </submittedName>
</protein>
<dbReference type="OrthoDB" id="5829758at2759"/>
<feature type="region of interest" description="Disordered" evidence="5">
    <location>
        <begin position="292"/>
        <end position="355"/>
    </location>
</feature>
<name>A0A158R714_TAEAS</name>
<evidence type="ECO:0000313" key="7">
    <source>
        <dbReference type="EMBL" id="VDK22815.1"/>
    </source>
</evidence>
<feature type="compositionally biased region" description="Polar residues" evidence="5">
    <location>
        <begin position="318"/>
        <end position="337"/>
    </location>
</feature>
<evidence type="ECO:0000256" key="4">
    <source>
        <dbReference type="ARBA" id="ARBA00022803"/>
    </source>
</evidence>